<feature type="transmembrane region" description="Helical" evidence="1">
    <location>
        <begin position="152"/>
        <end position="170"/>
    </location>
</feature>
<feature type="transmembrane region" description="Helical" evidence="1">
    <location>
        <begin position="122"/>
        <end position="143"/>
    </location>
</feature>
<dbReference type="InterPro" id="IPR052712">
    <property type="entry name" value="Acid_resist_chaperone_HdeD"/>
</dbReference>
<feature type="transmembrane region" description="Helical" evidence="1">
    <location>
        <begin position="67"/>
        <end position="86"/>
    </location>
</feature>
<reference evidence="2 3" key="1">
    <citation type="submission" date="2018-09" db="EMBL/GenBank/DDBJ databases">
        <title>Novel species of Cryobacterium.</title>
        <authorList>
            <person name="Liu Q."/>
            <person name="Xin Y.-H."/>
        </authorList>
    </citation>
    <scope>NUCLEOTIDE SEQUENCE [LARGE SCALE GENOMIC DNA]</scope>
    <source>
        <strain evidence="2 3">Hh39</strain>
    </source>
</reference>
<keyword evidence="1" id="KW-0472">Membrane</keyword>
<evidence type="ECO:0000313" key="3">
    <source>
        <dbReference type="Proteomes" id="UP000272015"/>
    </source>
</evidence>
<keyword evidence="1" id="KW-1133">Transmembrane helix</keyword>
<dbReference type="PANTHER" id="PTHR34989:SF1">
    <property type="entry name" value="PROTEIN HDED"/>
    <property type="match status" value="1"/>
</dbReference>
<dbReference type="Pfam" id="PF03729">
    <property type="entry name" value="DUF308"/>
    <property type="match status" value="2"/>
</dbReference>
<organism evidence="2 3">
    <name type="scientific">Cryobacterium melibiosiphilum</name>
    <dbReference type="NCBI Taxonomy" id="995039"/>
    <lineage>
        <taxon>Bacteria</taxon>
        <taxon>Bacillati</taxon>
        <taxon>Actinomycetota</taxon>
        <taxon>Actinomycetes</taxon>
        <taxon>Micrococcales</taxon>
        <taxon>Microbacteriaceae</taxon>
        <taxon>Cryobacterium</taxon>
    </lineage>
</organism>
<feature type="transmembrane region" description="Helical" evidence="1">
    <location>
        <begin position="98"/>
        <end position="116"/>
    </location>
</feature>
<evidence type="ECO:0008006" key="4">
    <source>
        <dbReference type="Google" id="ProtNLM"/>
    </source>
</evidence>
<dbReference type="EMBL" id="QZVS01000075">
    <property type="protein sequence ID" value="RJT89245.1"/>
    <property type="molecule type" value="Genomic_DNA"/>
</dbReference>
<protein>
    <recommendedName>
        <fullName evidence="4">HdeD family acid-resistance protein</fullName>
    </recommendedName>
</protein>
<gene>
    <name evidence="2" type="ORF">D6T64_07480</name>
</gene>
<name>A0A3A5MJP4_9MICO</name>
<accession>A0A3A5MJP4</accession>
<evidence type="ECO:0000313" key="2">
    <source>
        <dbReference type="EMBL" id="RJT89245.1"/>
    </source>
</evidence>
<feature type="transmembrane region" description="Helical" evidence="1">
    <location>
        <begin position="42"/>
        <end position="61"/>
    </location>
</feature>
<comment type="caution">
    <text evidence="2">The sequence shown here is derived from an EMBL/GenBank/DDBJ whole genome shotgun (WGS) entry which is preliminary data.</text>
</comment>
<sequence>MSNAPGSHAPGSHAPGSPASVMLDLRLDPARLSTTEVTGARLAFGISGVLAVVMGVLVLAWPEATLAVAALLFGLYFLVSGALRIVRGVAMSGSLGGRVLGILFGVLLVIAGIVTIRNPLNSLVVLGLVIGISWIVEGVAALVETAPDSSRWFGTLLAAVSVVAGIVVLVAPLESLGVLVILGGVFLIVSGAVQLLEALTFGRQARAATRSGATAAATSPAKPVVSRDTD</sequence>
<dbReference type="PANTHER" id="PTHR34989">
    <property type="entry name" value="PROTEIN HDED"/>
    <property type="match status" value="1"/>
</dbReference>
<proteinExistence type="predicted"/>
<dbReference type="InterPro" id="IPR005325">
    <property type="entry name" value="DUF308_memb"/>
</dbReference>
<dbReference type="AlphaFoldDB" id="A0A3A5MJP4"/>
<feature type="transmembrane region" description="Helical" evidence="1">
    <location>
        <begin position="176"/>
        <end position="196"/>
    </location>
</feature>
<keyword evidence="1" id="KW-0812">Transmembrane</keyword>
<dbReference type="GO" id="GO:0005886">
    <property type="term" value="C:plasma membrane"/>
    <property type="evidence" value="ECO:0007669"/>
    <property type="project" value="TreeGrafter"/>
</dbReference>
<keyword evidence="3" id="KW-1185">Reference proteome</keyword>
<dbReference type="Proteomes" id="UP000272015">
    <property type="component" value="Unassembled WGS sequence"/>
</dbReference>
<evidence type="ECO:0000256" key="1">
    <source>
        <dbReference type="SAM" id="Phobius"/>
    </source>
</evidence>